<dbReference type="InterPro" id="IPR041581">
    <property type="entry name" value="Glyoxalase_6"/>
</dbReference>
<dbReference type="KEGG" id="sbae:DSM104329_00693"/>
<dbReference type="InterPro" id="IPR029068">
    <property type="entry name" value="Glyas_Bleomycin-R_OHBP_Dase"/>
</dbReference>
<evidence type="ECO:0000313" key="2">
    <source>
        <dbReference type="EMBL" id="UGS34317.1"/>
    </source>
</evidence>
<sequence>MEVQKIATVIPVDDLHAAVGGWKALLGAEPTFVDGDRWAQFDVAGARIALAGTDRTSNRAGLMLKVADLEAARAAAAELGLAVGSPEEGPHEVRCLVEGPDGTPVTLYAPIGG</sequence>
<dbReference type="Gene3D" id="3.10.180.10">
    <property type="entry name" value="2,3-Dihydroxybiphenyl 1,2-Dioxygenase, domain 1"/>
    <property type="match status" value="1"/>
</dbReference>
<organism evidence="2 3">
    <name type="scientific">Capillimicrobium parvum</name>
    <dbReference type="NCBI Taxonomy" id="2884022"/>
    <lineage>
        <taxon>Bacteria</taxon>
        <taxon>Bacillati</taxon>
        <taxon>Actinomycetota</taxon>
        <taxon>Thermoleophilia</taxon>
        <taxon>Solirubrobacterales</taxon>
        <taxon>Capillimicrobiaceae</taxon>
        <taxon>Capillimicrobium</taxon>
    </lineage>
</organism>
<dbReference type="EMBL" id="CP087164">
    <property type="protein sequence ID" value="UGS34317.1"/>
    <property type="molecule type" value="Genomic_DNA"/>
</dbReference>
<dbReference type="Pfam" id="PF18029">
    <property type="entry name" value="Glyoxalase_6"/>
    <property type="match status" value="1"/>
</dbReference>
<accession>A0A9E7BZB2</accession>
<protein>
    <recommendedName>
        <fullName evidence="1">Glyoxalase-like domain-containing protein</fullName>
    </recommendedName>
</protein>
<feature type="domain" description="Glyoxalase-like" evidence="1">
    <location>
        <begin position="9"/>
        <end position="106"/>
    </location>
</feature>
<proteinExistence type="predicted"/>
<gene>
    <name evidence="2" type="ORF">DSM104329_00693</name>
</gene>
<keyword evidence="3" id="KW-1185">Reference proteome</keyword>
<evidence type="ECO:0000259" key="1">
    <source>
        <dbReference type="Pfam" id="PF18029"/>
    </source>
</evidence>
<dbReference type="RefSeq" id="WP_259314001.1">
    <property type="nucleotide sequence ID" value="NZ_CP087164.1"/>
</dbReference>
<evidence type="ECO:0000313" key="3">
    <source>
        <dbReference type="Proteomes" id="UP001162834"/>
    </source>
</evidence>
<dbReference type="SUPFAM" id="SSF54593">
    <property type="entry name" value="Glyoxalase/Bleomycin resistance protein/Dihydroxybiphenyl dioxygenase"/>
    <property type="match status" value="1"/>
</dbReference>
<name>A0A9E7BZB2_9ACTN</name>
<reference evidence="2" key="1">
    <citation type="journal article" date="2022" name="Int. J. Syst. Evol. Microbiol.">
        <title>Pseudomonas aegrilactucae sp. nov. and Pseudomonas morbosilactucae sp. nov., pathogens causing bacterial rot of lettuce in Japan.</title>
        <authorList>
            <person name="Sawada H."/>
            <person name="Fujikawa T."/>
            <person name="Satou M."/>
        </authorList>
    </citation>
    <scope>NUCLEOTIDE SEQUENCE</scope>
    <source>
        <strain evidence="2">0166_1</strain>
    </source>
</reference>
<dbReference type="Proteomes" id="UP001162834">
    <property type="component" value="Chromosome"/>
</dbReference>
<dbReference type="AlphaFoldDB" id="A0A9E7BZB2"/>